<dbReference type="Pfam" id="PF13630">
    <property type="entry name" value="SdpI"/>
    <property type="match status" value="1"/>
</dbReference>
<dbReference type="RefSeq" id="WP_101639884.1">
    <property type="nucleotide sequence ID" value="NZ_PGUY01000002.1"/>
</dbReference>
<keyword evidence="4" id="KW-1185">Reference proteome</keyword>
<feature type="transmembrane region" description="Helical" evidence="1">
    <location>
        <begin position="114"/>
        <end position="131"/>
    </location>
</feature>
<organism evidence="3 4">
    <name type="scientific">Peribacillus deserti</name>
    <dbReference type="NCBI Taxonomy" id="673318"/>
    <lineage>
        <taxon>Bacteria</taxon>
        <taxon>Bacillati</taxon>
        <taxon>Bacillota</taxon>
        <taxon>Bacilli</taxon>
        <taxon>Bacillales</taxon>
        <taxon>Bacillaceae</taxon>
        <taxon>Peribacillus</taxon>
    </lineage>
</organism>
<keyword evidence="1" id="KW-0812">Transmembrane</keyword>
<feature type="transmembrane region" description="Helical" evidence="1">
    <location>
        <begin position="160"/>
        <end position="180"/>
    </location>
</feature>
<dbReference type="InterPro" id="IPR012867">
    <property type="entry name" value="DUF1648"/>
</dbReference>
<dbReference type="AlphaFoldDB" id="A0A2N5MBV8"/>
<feature type="transmembrane region" description="Helical" evidence="1">
    <location>
        <begin position="47"/>
        <end position="67"/>
    </location>
</feature>
<gene>
    <name evidence="3" type="ORF">CUU66_01370</name>
</gene>
<dbReference type="PANTHER" id="PTHR37810:SF5">
    <property type="entry name" value="IMMUNITY PROTEIN SDPI"/>
    <property type="match status" value="1"/>
</dbReference>
<dbReference type="Pfam" id="PF07853">
    <property type="entry name" value="DUF1648"/>
    <property type="match status" value="1"/>
</dbReference>
<dbReference type="PANTHER" id="PTHR37810">
    <property type="entry name" value="IMMUNITY PROTEIN SDPI"/>
    <property type="match status" value="1"/>
</dbReference>
<feature type="domain" description="DUF1648" evidence="2">
    <location>
        <begin position="9"/>
        <end position="51"/>
    </location>
</feature>
<keyword evidence="1" id="KW-1133">Transmembrane helix</keyword>
<dbReference type="InterPro" id="IPR025962">
    <property type="entry name" value="SdpI/YhfL"/>
</dbReference>
<evidence type="ECO:0000259" key="2">
    <source>
        <dbReference type="Pfam" id="PF07853"/>
    </source>
</evidence>
<dbReference type="OrthoDB" id="9808690at2"/>
<keyword evidence="1" id="KW-0472">Membrane</keyword>
<reference evidence="3 4" key="1">
    <citation type="submission" date="2017-11" db="EMBL/GenBank/DDBJ databases">
        <title>Comparitive Functional Genomics of Dry Heat Resistant strains isolated from the Viking Spacecraft.</title>
        <authorList>
            <person name="Seuylemezian A."/>
            <person name="Cooper K."/>
            <person name="Vaishampayan P."/>
        </authorList>
    </citation>
    <scope>NUCLEOTIDE SEQUENCE [LARGE SCALE GENOMIC DNA]</scope>
    <source>
        <strain evidence="3 4">V1-29</strain>
    </source>
</reference>
<protein>
    <recommendedName>
        <fullName evidence="2">DUF1648 domain-containing protein</fullName>
    </recommendedName>
</protein>
<feature type="transmembrane region" description="Helical" evidence="1">
    <location>
        <begin position="88"/>
        <end position="108"/>
    </location>
</feature>
<name>A0A2N5MBV8_9BACI</name>
<dbReference type="InterPro" id="IPR026272">
    <property type="entry name" value="SdpI"/>
</dbReference>
<accession>A0A2N5MBV8</accession>
<proteinExistence type="predicted"/>
<dbReference type="EMBL" id="PGUY01000002">
    <property type="protein sequence ID" value="PLT31836.1"/>
    <property type="molecule type" value="Genomic_DNA"/>
</dbReference>
<dbReference type="Proteomes" id="UP000234748">
    <property type="component" value="Unassembled WGS sequence"/>
</dbReference>
<comment type="caution">
    <text evidence="3">The sequence shown here is derived from an EMBL/GenBank/DDBJ whole genome shotgun (WGS) entry which is preliminary data.</text>
</comment>
<evidence type="ECO:0000313" key="4">
    <source>
        <dbReference type="Proteomes" id="UP000234748"/>
    </source>
</evidence>
<dbReference type="GO" id="GO:0009636">
    <property type="term" value="P:response to toxic substance"/>
    <property type="evidence" value="ECO:0007669"/>
    <property type="project" value="TreeGrafter"/>
</dbReference>
<dbReference type="PIRSF" id="PIRSF038959">
    <property type="entry name" value="SdpI"/>
    <property type="match status" value="1"/>
</dbReference>
<sequence>MKKHILPLVLIGASIILWLVSFAQLPAEMPIHWNMSGEVDGYASRFNAMLFSIGGMILIYALLVFIPRMDPKKENYKYFSKGYSIIQISTLLLFFVINILVLSAGLGFHVNTSLVIHIAIGVLFILIGNYMPQIKPNYFTGIKTPWTLNDENNWKQTHRFGGKTFIVGGILFIASIFLPHSFAETVALPVILVIILSPIAYSYFLFRKNGINIGK</sequence>
<feature type="transmembrane region" description="Helical" evidence="1">
    <location>
        <begin position="186"/>
        <end position="206"/>
    </location>
</feature>
<evidence type="ECO:0000313" key="3">
    <source>
        <dbReference type="EMBL" id="PLT31836.1"/>
    </source>
</evidence>
<evidence type="ECO:0000256" key="1">
    <source>
        <dbReference type="SAM" id="Phobius"/>
    </source>
</evidence>